<dbReference type="InterPro" id="IPR050690">
    <property type="entry name" value="JHDM1_Histone_Demethylase"/>
</dbReference>
<evidence type="ECO:0000256" key="3">
    <source>
        <dbReference type="ARBA" id="ARBA00022853"/>
    </source>
</evidence>
<evidence type="ECO:0000313" key="13">
    <source>
        <dbReference type="Proteomes" id="UP000770661"/>
    </source>
</evidence>
<evidence type="ECO:0000256" key="1">
    <source>
        <dbReference type="ARBA" id="ARBA00004123"/>
    </source>
</evidence>
<evidence type="ECO:0000313" key="12">
    <source>
        <dbReference type="EMBL" id="KAG0718837.1"/>
    </source>
</evidence>
<dbReference type="PROSITE" id="PS51184">
    <property type="entry name" value="JMJC"/>
    <property type="match status" value="1"/>
</dbReference>
<keyword evidence="7" id="KW-0805">Transcription regulation</keyword>
<feature type="region of interest" description="Disordered" evidence="10">
    <location>
        <begin position="588"/>
        <end position="691"/>
    </location>
</feature>
<keyword evidence="2" id="KW-0479">Metal-binding</keyword>
<evidence type="ECO:0000259" key="11">
    <source>
        <dbReference type="PROSITE" id="PS51184"/>
    </source>
</evidence>
<evidence type="ECO:0000256" key="4">
    <source>
        <dbReference type="ARBA" id="ARBA00022964"/>
    </source>
</evidence>
<keyword evidence="6" id="KW-0408">Iron</keyword>
<gene>
    <name evidence="12" type="primary">jhdm1db</name>
    <name evidence="12" type="ORF">GWK47_007480</name>
</gene>
<reference evidence="12" key="1">
    <citation type="submission" date="2020-07" db="EMBL/GenBank/DDBJ databases">
        <title>The High-quality genome of the commercially important snow crab, Chionoecetes opilio.</title>
        <authorList>
            <person name="Jeong J.-H."/>
            <person name="Ryu S."/>
        </authorList>
    </citation>
    <scope>NUCLEOTIDE SEQUENCE</scope>
    <source>
        <strain evidence="12">MADBK_172401_WGS</strain>
        <tissue evidence="12">Digestive gland</tissue>
    </source>
</reference>
<evidence type="ECO:0000256" key="8">
    <source>
        <dbReference type="ARBA" id="ARBA00023163"/>
    </source>
</evidence>
<evidence type="ECO:0000256" key="9">
    <source>
        <dbReference type="ARBA" id="ARBA00023242"/>
    </source>
</evidence>
<dbReference type="InterPro" id="IPR003347">
    <property type="entry name" value="JmjC_dom"/>
</dbReference>
<dbReference type="PANTHER" id="PTHR23123">
    <property type="entry name" value="PHD/F-BOX CONTAINING PROTEIN"/>
    <property type="match status" value="1"/>
</dbReference>
<dbReference type="GO" id="GO:0046872">
    <property type="term" value="F:metal ion binding"/>
    <property type="evidence" value="ECO:0007669"/>
    <property type="project" value="UniProtKB-KW"/>
</dbReference>
<comment type="subcellular location">
    <subcellularLocation>
        <location evidence="1">Nucleus</location>
    </subcellularLocation>
</comment>
<keyword evidence="8" id="KW-0804">Transcription</keyword>
<keyword evidence="5" id="KW-0560">Oxidoreductase</keyword>
<evidence type="ECO:0000256" key="10">
    <source>
        <dbReference type="SAM" id="MobiDB-lite"/>
    </source>
</evidence>
<evidence type="ECO:0000256" key="7">
    <source>
        <dbReference type="ARBA" id="ARBA00023015"/>
    </source>
</evidence>
<comment type="caution">
    <text evidence="12">The sequence shown here is derived from an EMBL/GenBank/DDBJ whole genome shotgun (WGS) entry which is preliminary data.</text>
</comment>
<protein>
    <submittedName>
        <fullName evidence="12">Lysine-specific demethylase 7B</fullName>
    </submittedName>
</protein>
<sequence>MCWVTNSWPTDPPPGPPLSRPNVSKYALIGVENSYTDFHIDFGGTSVWYHVLWGEKVFYLIKPTPANLTLYQRWMKANNQSEMFFGDQVDTCHRCVVRAGETLFIPTGWIHAVLTPTDTLVFGGNFLHSHNIELQLQIYEIEKQINAPEKFRFPYYECVCWYAATRLVVELRDMAAAGTRVPPIMISGARCVLVALRHWGGESGRGGLEAVPPGIQTIKLFKDLQREIRSAEKQVIALNPPKPERESKRRKKKVMADDFIDYTNLTSFNTVLEERLPDRKVKVLKVNSPQLEIGGPEMVGLTEEQQRTLKLSLPKTATYPYGISFTSTTDYGMSGTPPHDPEYPQFKNEYPSNVKTEYDWSDSPGITPYKLVDATTVRMKFGRTGSTDSDVPSTPIPASTTRVKHENETIDIKVHNESVYDFHEDGDSDEREPGLMIDETPRRKGAHGHPQEPLKIKLSLTNADVVCGEAVDVAEEVEVAPSHNPAHNGIDELLRASAYAPDFNEDSPARIDELDSESGRASPSTREAIAGMLSMSRVVPSGRSASRKQAAARQPKPRRRYDDDEHMSKVHQDEDYVYPTLDISDDEDFPVFKPRGKKKEDEAWNPKARVRVQGPRPERPMRQGVRRQAVEKGLEQAAARRQNMPAAKRAYHRKKQRNVESQPSTSSGVVNLKGTIKSDFSNKPRKGMATAKQRLGKILKIHKMLH</sequence>
<dbReference type="SUPFAM" id="SSF51197">
    <property type="entry name" value="Clavaminate synthase-like"/>
    <property type="match status" value="1"/>
</dbReference>
<dbReference type="Pfam" id="PF02373">
    <property type="entry name" value="JmjC"/>
    <property type="match status" value="1"/>
</dbReference>
<name>A0A8J4Y1Y1_CHIOP</name>
<feature type="domain" description="JmjC" evidence="11">
    <location>
        <begin position="1"/>
        <end position="143"/>
    </location>
</feature>
<dbReference type="AlphaFoldDB" id="A0A8J4Y1Y1"/>
<evidence type="ECO:0000256" key="5">
    <source>
        <dbReference type="ARBA" id="ARBA00023002"/>
    </source>
</evidence>
<dbReference type="GO" id="GO:0006325">
    <property type="term" value="P:chromatin organization"/>
    <property type="evidence" value="ECO:0007669"/>
    <property type="project" value="UniProtKB-KW"/>
</dbReference>
<dbReference type="Proteomes" id="UP000770661">
    <property type="component" value="Unassembled WGS sequence"/>
</dbReference>
<feature type="compositionally biased region" description="Low complexity" evidence="10">
    <location>
        <begin position="543"/>
        <end position="554"/>
    </location>
</feature>
<evidence type="ECO:0000256" key="2">
    <source>
        <dbReference type="ARBA" id="ARBA00022723"/>
    </source>
</evidence>
<feature type="compositionally biased region" description="Basic and acidic residues" evidence="10">
    <location>
        <begin position="560"/>
        <end position="574"/>
    </location>
</feature>
<keyword evidence="4" id="KW-0223">Dioxygenase</keyword>
<keyword evidence="13" id="KW-1185">Reference proteome</keyword>
<accession>A0A8J4Y1Y1</accession>
<proteinExistence type="predicted"/>
<keyword evidence="3" id="KW-0156">Chromatin regulator</keyword>
<dbReference type="Pfam" id="PF17811">
    <property type="entry name" value="JHD"/>
    <property type="match status" value="1"/>
</dbReference>
<dbReference type="InterPro" id="IPR041070">
    <property type="entry name" value="JHD"/>
</dbReference>
<keyword evidence="9" id="KW-0539">Nucleus</keyword>
<dbReference type="GO" id="GO:0051213">
    <property type="term" value="F:dioxygenase activity"/>
    <property type="evidence" value="ECO:0007669"/>
    <property type="project" value="UniProtKB-KW"/>
</dbReference>
<dbReference type="EMBL" id="JACEEZ010015448">
    <property type="protein sequence ID" value="KAG0718837.1"/>
    <property type="molecule type" value="Genomic_DNA"/>
</dbReference>
<feature type="compositionally biased region" description="Polar residues" evidence="10">
    <location>
        <begin position="659"/>
        <end position="669"/>
    </location>
</feature>
<dbReference type="Gene3D" id="2.60.120.650">
    <property type="entry name" value="Cupin"/>
    <property type="match status" value="1"/>
</dbReference>
<dbReference type="GO" id="GO:0005634">
    <property type="term" value="C:nucleus"/>
    <property type="evidence" value="ECO:0007669"/>
    <property type="project" value="UniProtKB-SubCell"/>
</dbReference>
<feature type="region of interest" description="Disordered" evidence="10">
    <location>
        <begin position="504"/>
        <end position="574"/>
    </location>
</feature>
<dbReference type="Gene3D" id="1.20.58.1360">
    <property type="match status" value="1"/>
</dbReference>
<organism evidence="12 13">
    <name type="scientific">Chionoecetes opilio</name>
    <name type="common">Atlantic snow crab</name>
    <name type="synonym">Cancer opilio</name>
    <dbReference type="NCBI Taxonomy" id="41210"/>
    <lineage>
        <taxon>Eukaryota</taxon>
        <taxon>Metazoa</taxon>
        <taxon>Ecdysozoa</taxon>
        <taxon>Arthropoda</taxon>
        <taxon>Crustacea</taxon>
        <taxon>Multicrustacea</taxon>
        <taxon>Malacostraca</taxon>
        <taxon>Eumalacostraca</taxon>
        <taxon>Eucarida</taxon>
        <taxon>Decapoda</taxon>
        <taxon>Pleocyemata</taxon>
        <taxon>Brachyura</taxon>
        <taxon>Eubrachyura</taxon>
        <taxon>Majoidea</taxon>
        <taxon>Majidae</taxon>
        <taxon>Chionoecetes</taxon>
    </lineage>
</organism>
<dbReference type="SMART" id="SM00558">
    <property type="entry name" value="JmjC"/>
    <property type="match status" value="1"/>
</dbReference>
<evidence type="ECO:0000256" key="6">
    <source>
        <dbReference type="ARBA" id="ARBA00023004"/>
    </source>
</evidence>
<feature type="region of interest" description="Disordered" evidence="10">
    <location>
        <begin position="422"/>
        <end position="454"/>
    </location>
</feature>
<dbReference type="OrthoDB" id="5876800at2759"/>